<reference evidence="3" key="1">
    <citation type="submission" date="2017-04" db="EMBL/GenBank/DDBJ databases">
        <title>Function of individual gut microbiota members based on whole genome sequencing of pure cultures obtained from chicken caecum.</title>
        <authorList>
            <person name="Medvecky M."/>
            <person name="Cejkova D."/>
            <person name="Polansky O."/>
            <person name="Karasova D."/>
            <person name="Kubasova T."/>
            <person name="Cizek A."/>
            <person name="Rychlik I."/>
        </authorList>
    </citation>
    <scope>NUCLEOTIDE SEQUENCE [LARGE SCALE GENOMIC DNA]</scope>
    <source>
        <strain evidence="3">An199</strain>
    </source>
</reference>
<accession>A0A1Y4I8Q1</accession>
<dbReference type="Pfam" id="PF04397">
    <property type="entry name" value="LytTR"/>
    <property type="match status" value="1"/>
</dbReference>
<dbReference type="EMBL" id="NFJX01000015">
    <property type="protein sequence ID" value="OUP16593.1"/>
    <property type="molecule type" value="Genomic_DNA"/>
</dbReference>
<dbReference type="PANTHER" id="PTHR37299">
    <property type="entry name" value="TRANSCRIPTIONAL REGULATOR-RELATED"/>
    <property type="match status" value="1"/>
</dbReference>
<proteinExistence type="predicted"/>
<evidence type="ECO:0000313" key="3">
    <source>
        <dbReference type="Proteomes" id="UP000195950"/>
    </source>
</evidence>
<gene>
    <name evidence="2" type="ORF">B5F32_15540</name>
</gene>
<sequence>MNEKLCLEITLPSHLADLPIRIIRGSKDKELICSLQSENDQIRYSNGEEQKYVFVWRQNDYLKLMLDEILWIEAEESHSKLYLTNNRNMVISFNLATIEKELPNVDFLRIHRSYIINLKHVISLIGNSLNIEGKLITIGRGYREKLLDRFIFLGVRRKNK</sequence>
<dbReference type="RefSeq" id="WP_087345833.1">
    <property type="nucleotide sequence ID" value="NZ_NFJX01000015.1"/>
</dbReference>
<feature type="domain" description="HTH LytTR-type" evidence="1">
    <location>
        <begin position="66"/>
        <end position="124"/>
    </location>
</feature>
<dbReference type="InterPro" id="IPR046947">
    <property type="entry name" value="LytR-like"/>
</dbReference>
<name>A0A1Y4I8Q1_PARDI</name>
<protein>
    <recommendedName>
        <fullName evidence="1">HTH LytTR-type domain-containing protein</fullName>
    </recommendedName>
</protein>
<dbReference type="GO" id="GO:0003677">
    <property type="term" value="F:DNA binding"/>
    <property type="evidence" value="ECO:0007669"/>
    <property type="project" value="InterPro"/>
</dbReference>
<organism evidence="2 3">
    <name type="scientific">Parabacteroides distasonis</name>
    <dbReference type="NCBI Taxonomy" id="823"/>
    <lineage>
        <taxon>Bacteria</taxon>
        <taxon>Pseudomonadati</taxon>
        <taxon>Bacteroidota</taxon>
        <taxon>Bacteroidia</taxon>
        <taxon>Bacteroidales</taxon>
        <taxon>Tannerellaceae</taxon>
        <taxon>Parabacteroides</taxon>
    </lineage>
</organism>
<dbReference type="Gene3D" id="2.40.50.1020">
    <property type="entry name" value="LytTr DNA-binding domain"/>
    <property type="match status" value="1"/>
</dbReference>
<evidence type="ECO:0000313" key="2">
    <source>
        <dbReference type="EMBL" id="OUP16593.1"/>
    </source>
</evidence>
<dbReference type="SMART" id="SM00850">
    <property type="entry name" value="LytTR"/>
    <property type="match status" value="1"/>
</dbReference>
<comment type="caution">
    <text evidence="2">The sequence shown here is derived from an EMBL/GenBank/DDBJ whole genome shotgun (WGS) entry which is preliminary data.</text>
</comment>
<dbReference type="GO" id="GO:0000156">
    <property type="term" value="F:phosphorelay response regulator activity"/>
    <property type="evidence" value="ECO:0007669"/>
    <property type="project" value="InterPro"/>
</dbReference>
<dbReference type="PANTHER" id="PTHR37299:SF1">
    <property type="entry name" value="STAGE 0 SPORULATION PROTEIN A HOMOLOG"/>
    <property type="match status" value="1"/>
</dbReference>
<dbReference type="AlphaFoldDB" id="A0A1Y4I8Q1"/>
<evidence type="ECO:0000259" key="1">
    <source>
        <dbReference type="PROSITE" id="PS50930"/>
    </source>
</evidence>
<dbReference type="PROSITE" id="PS50930">
    <property type="entry name" value="HTH_LYTTR"/>
    <property type="match status" value="1"/>
</dbReference>
<dbReference type="InterPro" id="IPR007492">
    <property type="entry name" value="LytTR_DNA-bd_dom"/>
</dbReference>
<dbReference type="Proteomes" id="UP000195950">
    <property type="component" value="Unassembled WGS sequence"/>
</dbReference>